<gene>
    <name evidence="9" type="ORF">FisN_1Hh085</name>
</gene>
<evidence type="ECO:0000256" key="7">
    <source>
        <dbReference type="ARBA" id="ARBA00023007"/>
    </source>
</evidence>
<evidence type="ECO:0000256" key="3">
    <source>
        <dbReference type="ARBA" id="ARBA00009164"/>
    </source>
</evidence>
<dbReference type="InterPro" id="IPR038418">
    <property type="entry name" value="6-PTP_synth/QueD_sf"/>
</dbReference>
<keyword evidence="6" id="KW-0862">Zinc</keyword>
<sequence length="183" mass="20701">MNPETSPLTSNFEVYVSKDTFKFNAAHFVAFQGYRERLHGHNYQVGVRLLGRRTLGADGYVIDYGNIKAVCKTVCKELNEHFLCPMYSDVLKIESDDNTSTNIRITCQDGSSFSFPKQDCAMLPIVHATTEEIAIYLWSEILKGLNSQYLAQRGIHTMEVTVAEAPGQQATFRWEIPQQARQA</sequence>
<evidence type="ECO:0000256" key="2">
    <source>
        <dbReference type="ARBA" id="ARBA00005126"/>
    </source>
</evidence>
<dbReference type="InterPro" id="IPR007115">
    <property type="entry name" value="6-PTP_synth/QueD"/>
</dbReference>
<dbReference type="Gene3D" id="3.30.479.10">
    <property type="entry name" value="6-pyruvoyl tetrahydropterin synthase/QueD"/>
    <property type="match status" value="1"/>
</dbReference>
<dbReference type="GO" id="GO:0046872">
    <property type="term" value="F:metal ion binding"/>
    <property type="evidence" value="ECO:0007669"/>
    <property type="project" value="UniProtKB-KW"/>
</dbReference>
<organism evidence="9 10">
    <name type="scientific">Fistulifera solaris</name>
    <name type="common">Oleaginous diatom</name>
    <dbReference type="NCBI Taxonomy" id="1519565"/>
    <lineage>
        <taxon>Eukaryota</taxon>
        <taxon>Sar</taxon>
        <taxon>Stramenopiles</taxon>
        <taxon>Ochrophyta</taxon>
        <taxon>Bacillariophyta</taxon>
        <taxon>Bacillariophyceae</taxon>
        <taxon>Bacillariophycidae</taxon>
        <taxon>Naviculales</taxon>
        <taxon>Naviculaceae</taxon>
        <taxon>Fistulifera</taxon>
    </lineage>
</organism>
<dbReference type="GO" id="GO:0006729">
    <property type="term" value="P:tetrahydrobiopterin biosynthetic process"/>
    <property type="evidence" value="ECO:0007669"/>
    <property type="project" value="UniProtKB-UniPathway"/>
</dbReference>
<keyword evidence="10" id="KW-1185">Reference proteome</keyword>
<dbReference type="FunCoup" id="A0A1Z5JDR4">
    <property type="interactions" value="96"/>
</dbReference>
<evidence type="ECO:0000313" key="9">
    <source>
        <dbReference type="EMBL" id="GAX12160.1"/>
    </source>
</evidence>
<dbReference type="UniPathway" id="UPA00849">
    <property type="reaction ID" value="UER00819"/>
</dbReference>
<reference evidence="9 10" key="1">
    <citation type="journal article" date="2015" name="Plant Cell">
        <title>Oil accumulation by the oleaginous diatom Fistulifera solaris as revealed by the genome and transcriptome.</title>
        <authorList>
            <person name="Tanaka T."/>
            <person name="Maeda Y."/>
            <person name="Veluchamy A."/>
            <person name="Tanaka M."/>
            <person name="Abida H."/>
            <person name="Marechal E."/>
            <person name="Bowler C."/>
            <person name="Muto M."/>
            <person name="Sunaga Y."/>
            <person name="Tanaka M."/>
            <person name="Yoshino T."/>
            <person name="Taniguchi T."/>
            <person name="Fukuda Y."/>
            <person name="Nemoto M."/>
            <person name="Matsumoto M."/>
            <person name="Wong P.S."/>
            <person name="Aburatani S."/>
            <person name="Fujibuchi W."/>
        </authorList>
    </citation>
    <scope>NUCLEOTIDE SEQUENCE [LARGE SCALE GENOMIC DNA]</scope>
    <source>
        <strain evidence="9 10">JPCC DA0580</strain>
    </source>
</reference>
<dbReference type="Proteomes" id="UP000198406">
    <property type="component" value="Unassembled WGS sequence"/>
</dbReference>
<protein>
    <recommendedName>
        <fullName evidence="4">6-pyruvoyltetrahydropterin synthase</fullName>
        <ecNumber evidence="4">4.2.3.12</ecNumber>
    </recommendedName>
</protein>
<dbReference type="InParanoid" id="A0A1Z5JDR4"/>
<accession>A0A1Z5JDR4</accession>
<dbReference type="SUPFAM" id="SSF55620">
    <property type="entry name" value="Tetrahydrobiopterin biosynthesis enzymes-like"/>
    <property type="match status" value="1"/>
</dbReference>
<evidence type="ECO:0000256" key="6">
    <source>
        <dbReference type="ARBA" id="ARBA00022833"/>
    </source>
</evidence>
<comment type="similarity">
    <text evidence="3">Belongs to the PTPS family.</text>
</comment>
<evidence type="ECO:0000256" key="1">
    <source>
        <dbReference type="ARBA" id="ARBA00001947"/>
    </source>
</evidence>
<dbReference type="Pfam" id="PF01242">
    <property type="entry name" value="PTPS"/>
    <property type="match status" value="1"/>
</dbReference>
<evidence type="ECO:0000256" key="8">
    <source>
        <dbReference type="ARBA" id="ARBA00023239"/>
    </source>
</evidence>
<dbReference type="EC" id="4.2.3.12" evidence="4"/>
<dbReference type="GO" id="GO:0003874">
    <property type="term" value="F:6-pyruvoyltetrahydropterin synthase activity"/>
    <property type="evidence" value="ECO:0007669"/>
    <property type="project" value="UniProtKB-EC"/>
</dbReference>
<dbReference type="AlphaFoldDB" id="A0A1Z5JDR4"/>
<keyword evidence="7" id="KW-0783">Tetrahydrobiopterin biosynthesis</keyword>
<evidence type="ECO:0000256" key="5">
    <source>
        <dbReference type="ARBA" id="ARBA00022723"/>
    </source>
</evidence>
<proteinExistence type="inferred from homology"/>
<name>A0A1Z5JDR4_FISSO</name>
<keyword evidence="5" id="KW-0479">Metal-binding</keyword>
<dbReference type="OrthoDB" id="14045at2759"/>
<comment type="caution">
    <text evidence="9">The sequence shown here is derived from an EMBL/GenBank/DDBJ whole genome shotgun (WGS) entry which is preliminary data.</text>
</comment>
<dbReference type="PANTHER" id="PTHR12589:SF7">
    <property type="entry name" value="6-PYRUVOYL TETRAHYDROBIOPTERIN SYNTHASE"/>
    <property type="match status" value="1"/>
</dbReference>
<evidence type="ECO:0000313" key="10">
    <source>
        <dbReference type="Proteomes" id="UP000198406"/>
    </source>
</evidence>
<dbReference type="EMBL" id="BDSP01000050">
    <property type="protein sequence ID" value="GAX12160.1"/>
    <property type="molecule type" value="Genomic_DNA"/>
</dbReference>
<keyword evidence="8" id="KW-0456">Lyase</keyword>
<dbReference type="PANTHER" id="PTHR12589">
    <property type="entry name" value="PYRUVOYL TETRAHYDROBIOPTERIN SYNTHASE"/>
    <property type="match status" value="1"/>
</dbReference>
<comment type="cofactor">
    <cofactor evidence="1">
        <name>Zn(2+)</name>
        <dbReference type="ChEBI" id="CHEBI:29105"/>
    </cofactor>
</comment>
<evidence type="ECO:0000256" key="4">
    <source>
        <dbReference type="ARBA" id="ARBA00013100"/>
    </source>
</evidence>
<comment type="pathway">
    <text evidence="2">Cofactor biosynthesis; tetrahydrobiopterin biosynthesis; tetrahydrobiopterin from 7,8-dihydroneopterin triphosphate: step 1/3.</text>
</comment>